<dbReference type="Proteomes" id="UP000183995">
    <property type="component" value="Unassembled WGS sequence"/>
</dbReference>
<accession>A0A1M5Y7W7</accession>
<gene>
    <name evidence="2" type="ORF">SAMN02745823_02319</name>
</gene>
<protein>
    <submittedName>
        <fullName evidence="2">Glyoxylase, beta-lactamase superfamily II</fullName>
    </submittedName>
</protein>
<reference evidence="2 3" key="1">
    <citation type="submission" date="2016-11" db="EMBL/GenBank/DDBJ databases">
        <authorList>
            <person name="Jaros S."/>
            <person name="Januszkiewicz K."/>
            <person name="Wedrychowicz H."/>
        </authorList>
    </citation>
    <scope>NUCLEOTIDE SEQUENCE [LARGE SCALE GENOMIC DNA]</scope>
    <source>
        <strain evidence="2 3">DSM 10068</strain>
    </source>
</reference>
<dbReference type="Pfam" id="PF00753">
    <property type="entry name" value="Lactamase_B"/>
    <property type="match status" value="1"/>
</dbReference>
<dbReference type="STRING" id="1123282.SAMN02745823_02319"/>
<dbReference type="InterPro" id="IPR036866">
    <property type="entry name" value="RibonucZ/Hydroxyglut_hydro"/>
</dbReference>
<dbReference type="Gene3D" id="3.60.15.10">
    <property type="entry name" value="Ribonuclease Z/Hydroxyacylglutathione hydrolase-like"/>
    <property type="match status" value="1"/>
</dbReference>
<feature type="domain" description="Metallo-beta-lactamase" evidence="1">
    <location>
        <begin position="32"/>
        <end position="210"/>
    </location>
</feature>
<dbReference type="InterPro" id="IPR001279">
    <property type="entry name" value="Metallo-B-lactamas"/>
</dbReference>
<evidence type="ECO:0000259" key="1">
    <source>
        <dbReference type="SMART" id="SM00849"/>
    </source>
</evidence>
<organism evidence="2 3">
    <name type="scientific">Sporobacter termitidis DSM 10068</name>
    <dbReference type="NCBI Taxonomy" id="1123282"/>
    <lineage>
        <taxon>Bacteria</taxon>
        <taxon>Bacillati</taxon>
        <taxon>Bacillota</taxon>
        <taxon>Clostridia</taxon>
        <taxon>Eubacteriales</taxon>
        <taxon>Oscillospiraceae</taxon>
        <taxon>Sporobacter</taxon>
    </lineage>
</organism>
<evidence type="ECO:0000313" key="2">
    <source>
        <dbReference type="EMBL" id="SHI08072.1"/>
    </source>
</evidence>
<dbReference type="AlphaFoldDB" id="A0A1M5Y7W7"/>
<sequence>MTVEKPACRLRADHWPAPGETIMKILSLKCKYTNSYFLETGAGWIMVDTDWPGTLPELRRLLKQNGLQLGDIRYLIVTHFHPDHAGIAQELKDAGITLLLHEQQVSYVDEVNVFFEKEARSGFKSITPEENAVVSSRESRQLFKGLGIEGEMICTPGHSGDSITLIVDGLCAFTGDLPAFSLIDAYNDASVRESWALIRRFHVSAIYPGHGYSYNLP</sequence>
<evidence type="ECO:0000313" key="3">
    <source>
        <dbReference type="Proteomes" id="UP000183995"/>
    </source>
</evidence>
<dbReference type="SUPFAM" id="SSF56281">
    <property type="entry name" value="Metallo-hydrolase/oxidoreductase"/>
    <property type="match status" value="1"/>
</dbReference>
<proteinExistence type="predicted"/>
<name>A0A1M5Y7W7_9FIRM</name>
<dbReference type="SMART" id="SM00849">
    <property type="entry name" value="Lactamase_B"/>
    <property type="match status" value="1"/>
</dbReference>
<dbReference type="PANTHER" id="PTHR42951">
    <property type="entry name" value="METALLO-BETA-LACTAMASE DOMAIN-CONTAINING"/>
    <property type="match status" value="1"/>
</dbReference>
<keyword evidence="3" id="KW-1185">Reference proteome</keyword>
<dbReference type="InterPro" id="IPR050855">
    <property type="entry name" value="NDM-1-like"/>
</dbReference>
<dbReference type="EMBL" id="FQXV01000007">
    <property type="protein sequence ID" value="SHI08072.1"/>
    <property type="molecule type" value="Genomic_DNA"/>
</dbReference>